<sequence>MLPDPKDPENPKNTKRAGNLIICFPFILFLFVTFIVPTLRHFLS</sequence>
<evidence type="ECO:0000256" key="1">
    <source>
        <dbReference type="SAM" id="Phobius"/>
    </source>
</evidence>
<feature type="transmembrane region" description="Helical" evidence="1">
    <location>
        <begin position="20"/>
        <end position="39"/>
    </location>
</feature>
<keyword evidence="1" id="KW-1133">Transmembrane helix</keyword>
<reference evidence="2" key="1">
    <citation type="journal article" date="2019" name="Viruses">
        <title>Novel Mammalian orthorubulavirus 5 Discovered as Accidental Cell Culture Contaminant.</title>
        <authorList>
            <person name="Feehan B.J."/>
            <person name="Penin A.A."/>
            <person name="Mukhin A.N."/>
            <person name="Kumar D."/>
            <person name="Moskvina A.S."/>
            <person name="Khametova K.M."/>
            <person name="Yuzhakov A.G."/>
            <person name="Musienko M.I."/>
            <person name="Zaberezhny A.D."/>
            <person name="Aliper T.I."/>
            <person name="Marthaler D."/>
            <person name="Alekseev K.P."/>
        </authorList>
    </citation>
    <scope>NUCLEOTIDE SEQUENCE</scope>
    <source>
        <strain evidence="2">RUS/Moskva/2015</strain>
    </source>
</reference>
<protein>
    <submittedName>
        <fullName evidence="2">Small hydrophobic protein</fullName>
    </submittedName>
</protein>
<dbReference type="EMBL" id="MK593539">
    <property type="protein sequence ID" value="QGZ28414.1"/>
    <property type="molecule type" value="Viral_cRNA"/>
</dbReference>
<name>A0A6B9JHR9_9MONO</name>
<proteinExistence type="predicted"/>
<accession>A0A6B9JHR9</accession>
<evidence type="ECO:0000313" key="2">
    <source>
        <dbReference type="EMBL" id="QGZ28414.1"/>
    </source>
</evidence>
<keyword evidence="1" id="KW-0812">Transmembrane</keyword>
<keyword evidence="1" id="KW-0472">Membrane</keyword>
<organism evidence="2">
    <name type="scientific">Mammalian orthorubulavirus 5</name>
    <dbReference type="NCBI Taxonomy" id="2560580"/>
    <lineage>
        <taxon>Viruses</taxon>
        <taxon>Riboviria</taxon>
        <taxon>Orthornavirae</taxon>
        <taxon>Negarnaviricota</taxon>
        <taxon>Haploviricotina</taxon>
        <taxon>Monjiviricetes</taxon>
        <taxon>Mononegavirales</taxon>
        <taxon>Paramyxoviridae</taxon>
        <taxon>Rubulavirinae</taxon>
        <taxon>Orthorubulavirus</taxon>
        <taxon>Orthorubulavirus mammalis</taxon>
    </lineage>
</organism>